<feature type="domain" description="HTH araC/xylS-type" evidence="4">
    <location>
        <begin position="284"/>
        <end position="382"/>
    </location>
</feature>
<comment type="caution">
    <text evidence="5">The sequence shown here is derived from an EMBL/GenBank/DDBJ whole genome shotgun (WGS) entry which is preliminary data.</text>
</comment>
<dbReference type="InterPro" id="IPR028082">
    <property type="entry name" value="Peripla_BP_I"/>
</dbReference>
<dbReference type="Pfam" id="PF12833">
    <property type="entry name" value="HTH_18"/>
    <property type="match status" value="1"/>
</dbReference>
<dbReference type="SUPFAM" id="SSF46689">
    <property type="entry name" value="Homeodomain-like"/>
    <property type="match status" value="2"/>
</dbReference>
<accession>A0A5C6D5S7</accession>
<dbReference type="PANTHER" id="PTHR30146:SF24">
    <property type="entry name" value="XYLOSE OPERON REGULATORY PROTEIN"/>
    <property type="match status" value="1"/>
</dbReference>
<dbReference type="GO" id="GO:0000976">
    <property type="term" value="F:transcription cis-regulatory region binding"/>
    <property type="evidence" value="ECO:0007669"/>
    <property type="project" value="TreeGrafter"/>
</dbReference>
<keyword evidence="1" id="KW-0805">Transcription regulation</keyword>
<evidence type="ECO:0000256" key="2">
    <source>
        <dbReference type="ARBA" id="ARBA00023125"/>
    </source>
</evidence>
<dbReference type="EMBL" id="SJPV01000017">
    <property type="protein sequence ID" value="TWU31395.1"/>
    <property type="molecule type" value="Genomic_DNA"/>
</dbReference>
<dbReference type="InterPro" id="IPR009057">
    <property type="entry name" value="Homeodomain-like_sf"/>
</dbReference>
<evidence type="ECO:0000256" key="1">
    <source>
        <dbReference type="ARBA" id="ARBA00023015"/>
    </source>
</evidence>
<organism evidence="5 6">
    <name type="scientific">Novipirellula artificiosorum</name>
    <dbReference type="NCBI Taxonomy" id="2528016"/>
    <lineage>
        <taxon>Bacteria</taxon>
        <taxon>Pseudomonadati</taxon>
        <taxon>Planctomycetota</taxon>
        <taxon>Planctomycetia</taxon>
        <taxon>Pirellulales</taxon>
        <taxon>Pirellulaceae</taxon>
        <taxon>Novipirellula</taxon>
    </lineage>
</organism>
<dbReference type="PANTHER" id="PTHR30146">
    <property type="entry name" value="LACI-RELATED TRANSCRIPTIONAL REPRESSOR"/>
    <property type="match status" value="1"/>
</dbReference>
<evidence type="ECO:0000313" key="6">
    <source>
        <dbReference type="Proteomes" id="UP000319143"/>
    </source>
</evidence>
<dbReference type="Gene3D" id="1.10.10.60">
    <property type="entry name" value="Homeodomain-like"/>
    <property type="match status" value="1"/>
</dbReference>
<protein>
    <submittedName>
        <fullName evidence="5">Xylose operon regulatory protein</fullName>
    </submittedName>
</protein>
<dbReference type="InterPro" id="IPR054031">
    <property type="entry name" value="XylR_PBP1"/>
</dbReference>
<evidence type="ECO:0000313" key="5">
    <source>
        <dbReference type="EMBL" id="TWU31395.1"/>
    </source>
</evidence>
<dbReference type="OrthoDB" id="9795616at2"/>
<dbReference type="SMART" id="SM00342">
    <property type="entry name" value="HTH_ARAC"/>
    <property type="match status" value="1"/>
</dbReference>
<dbReference type="SUPFAM" id="SSF53822">
    <property type="entry name" value="Periplasmic binding protein-like I"/>
    <property type="match status" value="1"/>
</dbReference>
<evidence type="ECO:0000256" key="3">
    <source>
        <dbReference type="ARBA" id="ARBA00023163"/>
    </source>
</evidence>
<dbReference type="InterPro" id="IPR046335">
    <property type="entry name" value="LacI/GalR-like_sensor"/>
</dbReference>
<gene>
    <name evidence="5" type="primary">xylR_8</name>
    <name evidence="5" type="ORF">Poly41_62640</name>
</gene>
<dbReference type="InterPro" id="IPR018060">
    <property type="entry name" value="HTH_AraC"/>
</dbReference>
<dbReference type="RefSeq" id="WP_146530976.1">
    <property type="nucleotide sequence ID" value="NZ_SJPV01000017.1"/>
</dbReference>
<keyword evidence="2" id="KW-0238">DNA-binding</keyword>
<dbReference type="Pfam" id="PF22177">
    <property type="entry name" value="PBP1_XylR"/>
    <property type="match status" value="1"/>
</dbReference>
<sequence length="384" mass="43244">MKPKRDVAVLIETSREYGRGLLRGVARFNREATNWSIYFKQQDLGAPLPDWFKTWRGDGILARVTDRKMGRAILKTGIPLIDLRGAAGPLGVPSFGIENTSVARAALDHLVDCGLKQFAFVGEPTGRYLYDDLRRNAFVSLVQQHGSTCHVFKKTDAAKENDWKSQQQELANWLVDLPKPIGVMCCHDDRGRQVLDACQRANLLVPDQVAVIGVDNDEFLCQLSDPALTSVNIDAERIGFEAAVQLDRLMNDQTKLSQPVWFEATGVVARQSTDIIACDDPIIAKAIRLIRQQACNQLTVDDVEKHLPISRSLLNRRFKEIVGRTPKQEIVRLQMQRAIELLQQSSASIESISEQCGFNEAWYFISIFRKHFGITPAKYRGHRS</sequence>
<proteinExistence type="predicted"/>
<name>A0A5C6D5S7_9BACT</name>
<dbReference type="Pfam" id="PF13377">
    <property type="entry name" value="Peripla_BP_3"/>
    <property type="match status" value="1"/>
</dbReference>
<dbReference type="InterPro" id="IPR018062">
    <property type="entry name" value="HTH_AraC-typ_CS"/>
</dbReference>
<dbReference type="CDD" id="cd01543">
    <property type="entry name" value="PBP1_XylR"/>
    <property type="match status" value="1"/>
</dbReference>
<dbReference type="InterPro" id="IPR020449">
    <property type="entry name" value="Tscrpt_reg_AraC-type_HTH"/>
</dbReference>
<dbReference type="PROSITE" id="PS01124">
    <property type="entry name" value="HTH_ARAC_FAMILY_2"/>
    <property type="match status" value="1"/>
</dbReference>
<dbReference type="Gene3D" id="3.40.50.2300">
    <property type="match status" value="2"/>
</dbReference>
<dbReference type="Proteomes" id="UP000319143">
    <property type="component" value="Unassembled WGS sequence"/>
</dbReference>
<reference evidence="5 6" key="1">
    <citation type="submission" date="2019-02" db="EMBL/GenBank/DDBJ databases">
        <title>Deep-cultivation of Planctomycetes and their phenomic and genomic characterization uncovers novel biology.</title>
        <authorList>
            <person name="Wiegand S."/>
            <person name="Jogler M."/>
            <person name="Boedeker C."/>
            <person name="Pinto D."/>
            <person name="Vollmers J."/>
            <person name="Rivas-Marin E."/>
            <person name="Kohn T."/>
            <person name="Peeters S.H."/>
            <person name="Heuer A."/>
            <person name="Rast P."/>
            <person name="Oberbeckmann S."/>
            <person name="Bunk B."/>
            <person name="Jeske O."/>
            <person name="Meyerdierks A."/>
            <person name="Storesund J.E."/>
            <person name="Kallscheuer N."/>
            <person name="Luecker S."/>
            <person name="Lage O.M."/>
            <person name="Pohl T."/>
            <person name="Merkel B.J."/>
            <person name="Hornburger P."/>
            <person name="Mueller R.-W."/>
            <person name="Bruemmer F."/>
            <person name="Labrenz M."/>
            <person name="Spormann A.M."/>
            <person name="Op Den Camp H."/>
            <person name="Overmann J."/>
            <person name="Amann R."/>
            <person name="Jetten M.S.M."/>
            <person name="Mascher T."/>
            <person name="Medema M.H."/>
            <person name="Devos D.P."/>
            <person name="Kaster A.-K."/>
            <person name="Ovreas L."/>
            <person name="Rohde M."/>
            <person name="Galperin M.Y."/>
            <person name="Jogler C."/>
        </authorList>
    </citation>
    <scope>NUCLEOTIDE SEQUENCE [LARGE SCALE GENOMIC DNA]</scope>
    <source>
        <strain evidence="5 6">Poly41</strain>
    </source>
</reference>
<keyword evidence="3" id="KW-0804">Transcription</keyword>
<dbReference type="PROSITE" id="PS00041">
    <property type="entry name" value="HTH_ARAC_FAMILY_1"/>
    <property type="match status" value="1"/>
</dbReference>
<dbReference type="PRINTS" id="PR00032">
    <property type="entry name" value="HTHARAC"/>
</dbReference>
<evidence type="ECO:0000259" key="4">
    <source>
        <dbReference type="PROSITE" id="PS01124"/>
    </source>
</evidence>
<keyword evidence="6" id="KW-1185">Reference proteome</keyword>
<dbReference type="AlphaFoldDB" id="A0A5C6D5S7"/>
<dbReference type="GO" id="GO:0003700">
    <property type="term" value="F:DNA-binding transcription factor activity"/>
    <property type="evidence" value="ECO:0007669"/>
    <property type="project" value="InterPro"/>
</dbReference>